<proteinExistence type="predicted"/>
<dbReference type="PANTHER" id="PTHR22916:SF3">
    <property type="entry name" value="UDP-GLCNAC:BETAGAL BETA-1,3-N-ACETYLGLUCOSAMINYLTRANSFERASE-LIKE PROTEIN 1"/>
    <property type="match status" value="1"/>
</dbReference>
<gene>
    <name evidence="2" type="ORF">METZ01_LOCUS110487</name>
</gene>
<sequence>MAMSGQPVISSQVEGPLVSVVIPMFQAAEWIGATLATVEAQTYPLVETIVVDDGSTDHGSEVVAEFASSCERPVRLIRTTNRGVAVARNTGITESDGEFVALLDADDLWGPRKLELQVARLGASGAPMCTCGYEFFDDRTGRRTGVVRVEDGSSALRGWLSLEGNGLALASAALISRPVLDELRLFDPEFSVSADLEFALRIAEVGHLDSVPEILVRYRIHPRQMHRQISGLAGDVEVLYDRVFAKKRNLAFERRCRANLDAHLGFSHLLRGRVDLALSHLWRSLCRDPRRIFTLPVRAIVRRLGRRLQLGALGRPTR</sequence>
<organism evidence="2">
    <name type="scientific">marine metagenome</name>
    <dbReference type="NCBI Taxonomy" id="408172"/>
    <lineage>
        <taxon>unclassified sequences</taxon>
        <taxon>metagenomes</taxon>
        <taxon>ecological metagenomes</taxon>
    </lineage>
</organism>
<dbReference type="EMBL" id="UINC01013316">
    <property type="protein sequence ID" value="SVA57633.1"/>
    <property type="molecule type" value="Genomic_DNA"/>
</dbReference>
<reference evidence="2" key="1">
    <citation type="submission" date="2018-05" db="EMBL/GenBank/DDBJ databases">
        <authorList>
            <person name="Lanie J.A."/>
            <person name="Ng W.-L."/>
            <person name="Kazmierczak K.M."/>
            <person name="Andrzejewski T.M."/>
            <person name="Davidsen T.M."/>
            <person name="Wayne K.J."/>
            <person name="Tettelin H."/>
            <person name="Glass J.I."/>
            <person name="Rusch D."/>
            <person name="Podicherti R."/>
            <person name="Tsui H.-C.T."/>
            <person name="Winkler M.E."/>
        </authorList>
    </citation>
    <scope>NUCLEOTIDE SEQUENCE</scope>
</reference>
<dbReference type="GO" id="GO:0016758">
    <property type="term" value="F:hexosyltransferase activity"/>
    <property type="evidence" value="ECO:0007669"/>
    <property type="project" value="UniProtKB-ARBA"/>
</dbReference>
<evidence type="ECO:0000259" key="1">
    <source>
        <dbReference type="Pfam" id="PF00535"/>
    </source>
</evidence>
<dbReference type="AlphaFoldDB" id="A0A381X085"/>
<dbReference type="Gene3D" id="3.90.550.10">
    <property type="entry name" value="Spore Coat Polysaccharide Biosynthesis Protein SpsA, Chain A"/>
    <property type="match status" value="1"/>
</dbReference>
<dbReference type="PANTHER" id="PTHR22916">
    <property type="entry name" value="GLYCOSYLTRANSFERASE"/>
    <property type="match status" value="1"/>
</dbReference>
<accession>A0A381X085</accession>
<feature type="domain" description="Glycosyltransferase 2-like" evidence="1">
    <location>
        <begin position="19"/>
        <end position="145"/>
    </location>
</feature>
<name>A0A381X085_9ZZZZ</name>
<protein>
    <recommendedName>
        <fullName evidence="1">Glycosyltransferase 2-like domain-containing protein</fullName>
    </recommendedName>
</protein>
<evidence type="ECO:0000313" key="2">
    <source>
        <dbReference type="EMBL" id="SVA57633.1"/>
    </source>
</evidence>
<dbReference type="CDD" id="cd00761">
    <property type="entry name" value="Glyco_tranf_GTA_type"/>
    <property type="match status" value="1"/>
</dbReference>
<dbReference type="InterPro" id="IPR001173">
    <property type="entry name" value="Glyco_trans_2-like"/>
</dbReference>
<dbReference type="InterPro" id="IPR029044">
    <property type="entry name" value="Nucleotide-diphossugar_trans"/>
</dbReference>
<dbReference type="Pfam" id="PF00535">
    <property type="entry name" value="Glycos_transf_2"/>
    <property type="match status" value="1"/>
</dbReference>
<dbReference type="SUPFAM" id="SSF53448">
    <property type="entry name" value="Nucleotide-diphospho-sugar transferases"/>
    <property type="match status" value="1"/>
</dbReference>